<dbReference type="InParanoid" id="A0A0N1IIB6"/>
<dbReference type="AlphaFoldDB" id="A0A0N1IIB6"/>
<protein>
    <submittedName>
        <fullName evidence="1">Uncharacterized protein</fullName>
    </submittedName>
</protein>
<organism evidence="1 2">
    <name type="scientific">Papilio machaon</name>
    <name type="common">Old World swallowtail butterfly</name>
    <dbReference type="NCBI Taxonomy" id="76193"/>
    <lineage>
        <taxon>Eukaryota</taxon>
        <taxon>Metazoa</taxon>
        <taxon>Ecdysozoa</taxon>
        <taxon>Arthropoda</taxon>
        <taxon>Hexapoda</taxon>
        <taxon>Insecta</taxon>
        <taxon>Pterygota</taxon>
        <taxon>Neoptera</taxon>
        <taxon>Endopterygota</taxon>
        <taxon>Lepidoptera</taxon>
        <taxon>Glossata</taxon>
        <taxon>Ditrysia</taxon>
        <taxon>Papilionoidea</taxon>
        <taxon>Papilionidae</taxon>
        <taxon>Papilioninae</taxon>
        <taxon>Papilio</taxon>
    </lineage>
</organism>
<gene>
    <name evidence="1" type="ORF">RR48_01058</name>
</gene>
<dbReference type="Proteomes" id="UP000053240">
    <property type="component" value="Unassembled WGS sequence"/>
</dbReference>
<accession>A0A0N1IIB6</accession>
<name>A0A0N1IIB6_PAPMA</name>
<evidence type="ECO:0000313" key="2">
    <source>
        <dbReference type="Proteomes" id="UP000053240"/>
    </source>
</evidence>
<sequence length="90" mass="10159">MAHATVPKYRELKQPNRDGFKLSSAWNPVIQYYNKTGQQPTSSTRTNVDTVSVVCRQTKITSSADLMCSENADSGSGRRIRKKVDRYGYL</sequence>
<proteinExistence type="predicted"/>
<dbReference type="EMBL" id="KQ459912">
    <property type="protein sequence ID" value="KPJ19328.1"/>
    <property type="molecule type" value="Genomic_DNA"/>
</dbReference>
<keyword evidence="2" id="KW-1185">Reference proteome</keyword>
<reference evidence="1 2" key="1">
    <citation type="journal article" date="2015" name="Nat. Commun.">
        <title>Outbred genome sequencing and CRISPR/Cas9 gene editing in butterflies.</title>
        <authorList>
            <person name="Li X."/>
            <person name="Fan D."/>
            <person name="Zhang W."/>
            <person name="Liu G."/>
            <person name="Zhang L."/>
            <person name="Zhao L."/>
            <person name="Fang X."/>
            <person name="Chen L."/>
            <person name="Dong Y."/>
            <person name="Chen Y."/>
            <person name="Ding Y."/>
            <person name="Zhao R."/>
            <person name="Feng M."/>
            <person name="Zhu Y."/>
            <person name="Feng Y."/>
            <person name="Jiang X."/>
            <person name="Zhu D."/>
            <person name="Xiang H."/>
            <person name="Feng X."/>
            <person name="Li S."/>
            <person name="Wang J."/>
            <person name="Zhang G."/>
            <person name="Kronforst M.R."/>
            <person name="Wang W."/>
        </authorList>
    </citation>
    <scope>NUCLEOTIDE SEQUENCE [LARGE SCALE GENOMIC DNA]</scope>
    <source>
        <strain evidence="1">Ya'a_city_454_Pm</strain>
        <tissue evidence="1">Whole body</tissue>
    </source>
</reference>
<evidence type="ECO:0000313" key="1">
    <source>
        <dbReference type="EMBL" id="KPJ19328.1"/>
    </source>
</evidence>